<reference evidence="2 3" key="1">
    <citation type="journal article" date="2021" name="Nat. Plants">
        <title>The Taxus genome provides insights into paclitaxel biosynthesis.</title>
        <authorList>
            <person name="Xiong X."/>
            <person name="Gou J."/>
            <person name="Liao Q."/>
            <person name="Li Y."/>
            <person name="Zhou Q."/>
            <person name="Bi G."/>
            <person name="Li C."/>
            <person name="Du R."/>
            <person name="Wang X."/>
            <person name="Sun T."/>
            <person name="Guo L."/>
            <person name="Liang H."/>
            <person name="Lu P."/>
            <person name="Wu Y."/>
            <person name="Zhang Z."/>
            <person name="Ro D.K."/>
            <person name="Shang Y."/>
            <person name="Huang S."/>
            <person name="Yan J."/>
        </authorList>
    </citation>
    <scope>NUCLEOTIDE SEQUENCE [LARGE SCALE GENOMIC DNA]</scope>
    <source>
        <strain evidence="2">Ta-2019</strain>
    </source>
</reference>
<dbReference type="AlphaFoldDB" id="A0AA38L8Z8"/>
<feature type="non-terminal residue" evidence="2">
    <location>
        <position position="173"/>
    </location>
</feature>
<gene>
    <name evidence="2" type="ORF">KI387_024740</name>
</gene>
<feature type="non-terminal residue" evidence="2">
    <location>
        <position position="1"/>
    </location>
</feature>
<evidence type="ECO:0000313" key="2">
    <source>
        <dbReference type="EMBL" id="KAH9316113.1"/>
    </source>
</evidence>
<name>A0AA38L8Z8_TAXCH</name>
<feature type="region of interest" description="Disordered" evidence="1">
    <location>
        <begin position="38"/>
        <end position="81"/>
    </location>
</feature>
<proteinExistence type="predicted"/>
<organism evidence="2 3">
    <name type="scientific">Taxus chinensis</name>
    <name type="common">Chinese yew</name>
    <name type="synonym">Taxus wallichiana var. chinensis</name>
    <dbReference type="NCBI Taxonomy" id="29808"/>
    <lineage>
        <taxon>Eukaryota</taxon>
        <taxon>Viridiplantae</taxon>
        <taxon>Streptophyta</taxon>
        <taxon>Embryophyta</taxon>
        <taxon>Tracheophyta</taxon>
        <taxon>Spermatophyta</taxon>
        <taxon>Pinopsida</taxon>
        <taxon>Pinidae</taxon>
        <taxon>Conifers II</taxon>
        <taxon>Cupressales</taxon>
        <taxon>Taxaceae</taxon>
        <taxon>Taxus</taxon>
    </lineage>
</organism>
<sequence>VAGSQNEPFYDLLHPNQNNNSGLIKQMDDLGFEKDIVLPSSYTSPPVKTEFSSSSSSLTGPDLQDNSPPLLRQRAPMSSYPPAVHAISEPLQAKWEHDRERFEAATMAAVEHTMKKHGDNLLRALEGISGRLTQLESKAQHLEGSVEELKMSVSKSHGEADGRMRMLENLLRE</sequence>
<comment type="caution">
    <text evidence="2">The sequence shown here is derived from an EMBL/GenBank/DDBJ whole genome shotgun (WGS) entry which is preliminary data.</text>
</comment>
<evidence type="ECO:0000313" key="3">
    <source>
        <dbReference type="Proteomes" id="UP000824469"/>
    </source>
</evidence>
<dbReference type="EMBL" id="JAHRHJ020000005">
    <property type="protein sequence ID" value="KAH9316113.1"/>
    <property type="molecule type" value="Genomic_DNA"/>
</dbReference>
<accession>A0AA38L8Z8</accession>
<dbReference type="PANTHER" id="PTHR31805">
    <property type="entry name" value="RECEPTOR-LIKE KINASE, PUTATIVE (DUF1421)-RELATED"/>
    <property type="match status" value="1"/>
</dbReference>
<feature type="region of interest" description="Disordered" evidence="1">
    <location>
        <begin position="1"/>
        <end position="26"/>
    </location>
</feature>
<keyword evidence="3" id="KW-1185">Reference proteome</keyword>
<protein>
    <submittedName>
        <fullName evidence="2">Uncharacterized protein</fullName>
    </submittedName>
</protein>
<dbReference type="PANTHER" id="PTHR31805:SF14">
    <property type="entry name" value="RECEPTOR-LIKE KINASE, PUTATIVE (DUF1421)-RELATED"/>
    <property type="match status" value="1"/>
</dbReference>
<dbReference type="OMA" id="MRMLENL"/>
<dbReference type="Proteomes" id="UP000824469">
    <property type="component" value="Unassembled WGS sequence"/>
</dbReference>
<evidence type="ECO:0000256" key="1">
    <source>
        <dbReference type="SAM" id="MobiDB-lite"/>
    </source>
</evidence>